<sequence length="97" mass="10414">MRRTIDDPRLLAVTASASSAAAILGNHGLGPADLIVSGIPFSTTSPEQGGRILDISAQILPDHGLFLAYQMRSTIAPMLAERFGDVRKSFVWRNIPP</sequence>
<protein>
    <submittedName>
        <fullName evidence="1">Phospholipid N-methyltransferase</fullName>
        <ecNumber evidence="1">2.1.1.17</ecNumber>
    </submittedName>
</protein>
<keyword evidence="1" id="KW-0808">Transferase</keyword>
<proteinExistence type="predicted"/>
<keyword evidence="1" id="KW-0489">Methyltransferase</keyword>
<reference evidence="2" key="2">
    <citation type="submission" date="2013-04" db="EMBL/GenBank/DDBJ databases">
        <title>Bisphenol A degrading Sphingobium sp. strain BiD32.</title>
        <authorList>
            <person name="Nielsen J.L."/>
            <person name="Zhou N.A."/>
            <person name="Kjeldal H."/>
        </authorList>
    </citation>
    <scope>NUCLEOTIDE SEQUENCE [LARGE SCALE GENOMIC DNA]</scope>
    <source>
        <strain evidence="2">BiD32</strain>
    </source>
</reference>
<dbReference type="EC" id="2.1.1.17" evidence="1"/>
<gene>
    <name evidence="1" type="ORF">EBBID32_14600</name>
</gene>
<accession>N1MJJ6</accession>
<dbReference type="Proteomes" id="UP000013201">
    <property type="component" value="Unassembled WGS sequence"/>
</dbReference>
<dbReference type="RefSeq" id="WP_006953170.1">
    <property type="nucleotide sequence ID" value="NZ_CAVK010000065.1"/>
</dbReference>
<dbReference type="EMBL" id="CAVK010000065">
    <property type="protein sequence ID" value="CCW17121.1"/>
    <property type="molecule type" value="Genomic_DNA"/>
</dbReference>
<comment type="caution">
    <text evidence="1">The sequence shown here is derived from an EMBL/GenBank/DDBJ whole genome shotgun (WGS) entry which is preliminary data.</text>
</comment>
<evidence type="ECO:0000313" key="2">
    <source>
        <dbReference type="Proteomes" id="UP000013201"/>
    </source>
</evidence>
<dbReference type="GO" id="GO:0004608">
    <property type="term" value="F:phosphatidylethanolamine N-methyltransferase activity"/>
    <property type="evidence" value="ECO:0007669"/>
    <property type="project" value="UniProtKB-EC"/>
</dbReference>
<keyword evidence="2" id="KW-1185">Reference proteome</keyword>
<name>N1MJJ6_9SPHN</name>
<organism evidence="1 2">
    <name type="scientific">Sphingobium indicum BiD32</name>
    <dbReference type="NCBI Taxonomy" id="1301087"/>
    <lineage>
        <taxon>Bacteria</taxon>
        <taxon>Pseudomonadati</taxon>
        <taxon>Pseudomonadota</taxon>
        <taxon>Alphaproteobacteria</taxon>
        <taxon>Sphingomonadales</taxon>
        <taxon>Sphingomonadaceae</taxon>
        <taxon>Sphingobium</taxon>
    </lineage>
</organism>
<dbReference type="GO" id="GO:0032259">
    <property type="term" value="P:methylation"/>
    <property type="evidence" value="ECO:0007669"/>
    <property type="project" value="UniProtKB-KW"/>
</dbReference>
<dbReference type="AlphaFoldDB" id="N1MJJ6"/>
<evidence type="ECO:0000313" key="1">
    <source>
        <dbReference type="EMBL" id="CCW17121.1"/>
    </source>
</evidence>
<reference evidence="1 2" key="1">
    <citation type="submission" date="2013-03" db="EMBL/GenBank/DDBJ databases">
        <authorList>
            <person name="Le V."/>
        </authorList>
    </citation>
    <scope>NUCLEOTIDE SEQUENCE [LARGE SCALE GENOMIC DNA]</scope>
    <source>
        <strain evidence="1 2">BiD32</strain>
    </source>
</reference>
<dbReference type="OrthoDB" id="9805585at2"/>